<dbReference type="AlphaFoldDB" id="A0AAV8CFL6"/>
<organism evidence="2 3">
    <name type="scientific">Rhynchospora pubera</name>
    <dbReference type="NCBI Taxonomy" id="906938"/>
    <lineage>
        <taxon>Eukaryota</taxon>
        <taxon>Viridiplantae</taxon>
        <taxon>Streptophyta</taxon>
        <taxon>Embryophyta</taxon>
        <taxon>Tracheophyta</taxon>
        <taxon>Spermatophyta</taxon>
        <taxon>Magnoliopsida</taxon>
        <taxon>Liliopsida</taxon>
        <taxon>Poales</taxon>
        <taxon>Cyperaceae</taxon>
        <taxon>Cyperoideae</taxon>
        <taxon>Rhynchosporeae</taxon>
        <taxon>Rhynchospora</taxon>
    </lineage>
</organism>
<gene>
    <name evidence="2" type="ORF">LUZ62_087497</name>
</gene>
<dbReference type="PANTHER" id="PTHR34285:SF3">
    <property type="entry name" value="OS08G0510800 PROTEIN"/>
    <property type="match status" value="1"/>
</dbReference>
<feature type="region of interest" description="Disordered" evidence="1">
    <location>
        <begin position="299"/>
        <end position="353"/>
    </location>
</feature>
<evidence type="ECO:0000313" key="2">
    <source>
        <dbReference type="EMBL" id="KAJ4753092.1"/>
    </source>
</evidence>
<feature type="compositionally biased region" description="Basic and acidic residues" evidence="1">
    <location>
        <begin position="335"/>
        <end position="353"/>
    </location>
</feature>
<name>A0AAV8CFL6_9POAL</name>
<evidence type="ECO:0000256" key="1">
    <source>
        <dbReference type="SAM" id="MobiDB-lite"/>
    </source>
</evidence>
<feature type="compositionally biased region" description="Basic and acidic residues" evidence="1">
    <location>
        <begin position="244"/>
        <end position="261"/>
    </location>
</feature>
<dbReference type="PANTHER" id="PTHR34285">
    <property type="entry name" value="OS08G0510800 PROTEIN"/>
    <property type="match status" value="1"/>
</dbReference>
<keyword evidence="3" id="KW-1185">Reference proteome</keyword>
<evidence type="ECO:0000313" key="3">
    <source>
        <dbReference type="Proteomes" id="UP001140206"/>
    </source>
</evidence>
<reference evidence="2" key="1">
    <citation type="submission" date="2022-08" db="EMBL/GenBank/DDBJ databases">
        <authorList>
            <person name="Marques A."/>
        </authorList>
    </citation>
    <scope>NUCLEOTIDE SEQUENCE</scope>
    <source>
        <strain evidence="2">RhyPub2mFocal</strain>
        <tissue evidence="2">Leaves</tissue>
    </source>
</reference>
<accession>A0AAV8CFL6</accession>
<sequence length="353" mass="37981">MTNAMKASIKFRDDQKPLLRAKVPISILGLPFLSGVSAGETKELRLDLGTAFESGPSFRASYRPNDPSTPFSLVVKTGVGSFGSPIQAPFAMSAEFNLIGPGSIGSSPRFSILIKPRFGDFVLKKSVQSNSVESAVKKIVIDHEKTVQDPAVAGVGKTAVGFYPFESVNGFTTDVAKSTNGFLSGMELNAGSVLPFFNRAKVNFRWGLRVPPELGQVNSGMSISKMPLLVMNKLSIEHVSGNAKEAEKKPGNDAGESRTNLDVKPEFDALKTESGLLRRAVEDLRAELIGLRANSIGSSFDDFSRNGTQTGLAERRDRRNSNGKNPEGSWSAGFEDVKKSEVKKPGPKGPEKK</sequence>
<proteinExistence type="predicted"/>
<dbReference type="Proteomes" id="UP001140206">
    <property type="component" value="Chromosome 5"/>
</dbReference>
<comment type="caution">
    <text evidence="2">The sequence shown here is derived from an EMBL/GenBank/DDBJ whole genome shotgun (WGS) entry which is preliminary data.</text>
</comment>
<protein>
    <submittedName>
        <fullName evidence="2">CCAAT/enhancer-binding protein delta</fullName>
    </submittedName>
</protein>
<feature type="region of interest" description="Disordered" evidence="1">
    <location>
        <begin position="242"/>
        <end position="261"/>
    </location>
</feature>
<dbReference type="EMBL" id="JAMFTS010000005">
    <property type="protein sequence ID" value="KAJ4753092.1"/>
    <property type="molecule type" value="Genomic_DNA"/>
</dbReference>